<keyword evidence="3" id="KW-1185">Reference proteome</keyword>
<protein>
    <submittedName>
        <fullName evidence="2">Mandelamide hydrolase</fullName>
        <ecNumber evidence="2">3.5.1.86</ecNumber>
    </submittedName>
</protein>
<keyword evidence="2" id="KW-0378">Hydrolase</keyword>
<evidence type="ECO:0000259" key="1">
    <source>
        <dbReference type="Pfam" id="PF01425"/>
    </source>
</evidence>
<dbReference type="Proteomes" id="UP000246894">
    <property type="component" value="Chromosome"/>
</dbReference>
<dbReference type="EC" id="3.5.1.86" evidence="2"/>
<feature type="domain" description="Amidase" evidence="1">
    <location>
        <begin position="27"/>
        <end position="339"/>
    </location>
</feature>
<dbReference type="GO" id="GO:0050537">
    <property type="term" value="F:mandelamide amidase activity"/>
    <property type="evidence" value="ECO:0007669"/>
    <property type="project" value="UniProtKB-EC"/>
</dbReference>
<dbReference type="Gene3D" id="3.90.1300.10">
    <property type="entry name" value="Amidase signature (AS) domain"/>
    <property type="match status" value="1"/>
</dbReference>
<dbReference type="InterPro" id="IPR036928">
    <property type="entry name" value="AS_sf"/>
</dbReference>
<dbReference type="EMBL" id="CP023994">
    <property type="protein sequence ID" value="AWR22149.1"/>
    <property type="molecule type" value="Genomic_DNA"/>
</dbReference>
<dbReference type="KEGG" id="aum:AURMO_01563"/>
<dbReference type="InterPro" id="IPR023631">
    <property type="entry name" value="Amidase_dom"/>
</dbReference>
<organism evidence="2 3">
    <name type="scientific">Aurantimicrobium photophilum</name>
    <dbReference type="NCBI Taxonomy" id="1987356"/>
    <lineage>
        <taxon>Bacteria</taxon>
        <taxon>Bacillati</taxon>
        <taxon>Actinomycetota</taxon>
        <taxon>Actinomycetes</taxon>
        <taxon>Micrococcales</taxon>
        <taxon>Microbacteriaceae</taxon>
        <taxon>Aurantimicrobium</taxon>
    </lineage>
</organism>
<sequence>MTSYTVVEKSIAQLRADLDAGVITSVELVAAYLNRIAFYDRHGITLNAVPILNPDLFAEARAADERRAQGKSLGYLDGIPYTAKNSYKVKGLTVASGSPAFADLIATDDAFTIAQLRKAGAVLIGLTNMPPMANGGMQRGLYGRAESPYNADFLTAAFGSGSSNGSGTATGASFAAFGLGEETWSSGRAPANNNGLCAYTPSRGVISTRGNWPLVPTMDVVVPHTRTMDDMLAVLDQVVGDDWEVRGDFWRMQPWVKTPKSSELRPDSYPALANPRALEGKRIAIPRMYINKAPVDIVLDDIDVIETRDSVVELWHQAKADLEALGAEVVETDFPVVTNYESRGPEAKNLKARGLVPEHFAEHELWELSMLGWHDFLAANNDPTLNALAQVDPDKIFPVPSGSVPGRYDDHLHRFAPEDVPLEEYVARAKRDGVPALVDIPDMAEGIPGLEKARKLDLEDWMDELGLDAVVFPASADVGPADADVNDASADLAWRNGTWVANGNLVPRHLGIPTVTAPMGIMSDIGMPTGLTFAGRGYDDSNLLAYAWAFDNYRNHRVAAPRTPELAGTHWVSRDVEQVSQAPELHVLVSMAPAVNGMVPIHVDVATDAAEVMVTVNGVQIAGVVTPSGFIAETLVPESEHTRLHSEWRGGYGSVIVALAKSGNTVVGHYDVVGGVA</sequence>
<evidence type="ECO:0000313" key="3">
    <source>
        <dbReference type="Proteomes" id="UP000246894"/>
    </source>
</evidence>
<dbReference type="NCBIfam" id="NF005127">
    <property type="entry name" value="PRK06565.1"/>
    <property type="match status" value="1"/>
</dbReference>
<dbReference type="AlphaFoldDB" id="A0A2Z3RZH9"/>
<dbReference type="PANTHER" id="PTHR42678:SF11">
    <property type="entry name" value="AMIDASE FAMILY PROTEIN"/>
    <property type="match status" value="1"/>
</dbReference>
<evidence type="ECO:0000313" key="2">
    <source>
        <dbReference type="EMBL" id="AWR22149.1"/>
    </source>
</evidence>
<name>A0A2Z3RZH9_9MICO</name>
<dbReference type="SUPFAM" id="SSF75304">
    <property type="entry name" value="Amidase signature (AS) enzymes"/>
    <property type="match status" value="1"/>
</dbReference>
<dbReference type="PANTHER" id="PTHR42678">
    <property type="entry name" value="AMIDASE"/>
    <property type="match status" value="1"/>
</dbReference>
<reference evidence="2 3" key="1">
    <citation type="submission" date="2017-10" db="EMBL/GenBank/DDBJ databases">
        <title>Genome of an Actinobacterium that displays light-enhanced growth.</title>
        <authorList>
            <person name="Maresca J.A."/>
            <person name="Hempel P."/>
            <person name="Shevchenko O."/>
            <person name="Miller K.J."/>
            <person name="Hahn M.W."/>
        </authorList>
    </citation>
    <scope>NUCLEOTIDE SEQUENCE [LARGE SCALE GENOMIC DNA]</scope>
    <source>
        <strain evidence="2 3">MWH-Mo1</strain>
    </source>
</reference>
<accession>A0A2Z3RZH9</accession>
<proteinExistence type="predicted"/>
<dbReference type="Pfam" id="PF01425">
    <property type="entry name" value="Amidase"/>
    <property type="match status" value="1"/>
</dbReference>
<gene>
    <name evidence="2" type="ORF">AURMO_01563</name>
</gene>
<dbReference type="OrthoDB" id="182039at2"/>